<evidence type="ECO:0000313" key="4">
    <source>
        <dbReference type="Proteomes" id="UP000594430"/>
    </source>
</evidence>
<sequence>MVAINSSNLLINGVSAQTLSVDAAAERERRVQAGEAPGPLSITSDSLNATATGQAQSAQSDDSDEPEAVKQLRELIKTLQKQLAEEQKQLSALMNSDMEETAKMAAISTKQSSIATLSSQIIAASAQLLELLQQSGGGSAGGLVSTRA</sequence>
<dbReference type="AlphaFoldDB" id="A0A7S9Q579"/>
<keyword evidence="1" id="KW-0175">Coiled coil</keyword>
<name>A0A7S9Q579_9PSED</name>
<organism evidence="3 4">
    <name type="scientific">Pseudomonas fulva</name>
    <dbReference type="NCBI Taxonomy" id="47880"/>
    <lineage>
        <taxon>Bacteria</taxon>
        <taxon>Pseudomonadati</taxon>
        <taxon>Pseudomonadota</taxon>
        <taxon>Gammaproteobacteria</taxon>
        <taxon>Pseudomonadales</taxon>
        <taxon>Pseudomonadaceae</taxon>
        <taxon>Pseudomonas</taxon>
    </lineage>
</organism>
<protein>
    <submittedName>
        <fullName evidence="3">Uncharacterized protein</fullName>
    </submittedName>
</protein>
<accession>A0A7S9Q579</accession>
<proteinExistence type="predicted"/>
<evidence type="ECO:0000256" key="2">
    <source>
        <dbReference type="SAM" id="MobiDB-lite"/>
    </source>
</evidence>
<evidence type="ECO:0000256" key="1">
    <source>
        <dbReference type="SAM" id="Coils"/>
    </source>
</evidence>
<feature type="coiled-coil region" evidence="1">
    <location>
        <begin position="69"/>
        <end position="96"/>
    </location>
</feature>
<dbReference type="Proteomes" id="UP000594430">
    <property type="component" value="Chromosome"/>
</dbReference>
<dbReference type="GeneID" id="93441894"/>
<evidence type="ECO:0000313" key="3">
    <source>
        <dbReference type="EMBL" id="QPH50874.1"/>
    </source>
</evidence>
<dbReference type="EMBL" id="CP064946">
    <property type="protein sequence ID" value="QPH50874.1"/>
    <property type="molecule type" value="Genomic_DNA"/>
</dbReference>
<gene>
    <name evidence="3" type="ORF">IZU98_09355</name>
</gene>
<feature type="region of interest" description="Disordered" evidence="2">
    <location>
        <begin position="32"/>
        <end position="68"/>
    </location>
</feature>
<feature type="compositionally biased region" description="Polar residues" evidence="2">
    <location>
        <begin position="41"/>
        <end position="53"/>
    </location>
</feature>
<reference evidence="3 4" key="1">
    <citation type="submission" date="2020-11" db="EMBL/GenBank/DDBJ databases">
        <title>Pseudomonas fulva producing VIM-24.</title>
        <authorList>
            <person name="Liu S."/>
        </authorList>
    </citation>
    <scope>NUCLEOTIDE SEQUENCE [LARGE SCALE GENOMIC DNA]</scope>
    <source>
        <strain evidence="3 4">ZDHY414</strain>
    </source>
</reference>
<dbReference type="RefSeq" id="WP_027914702.1">
    <property type="nucleotide sequence ID" value="NZ_BQHM01000002.1"/>
</dbReference>